<reference evidence="9" key="1">
    <citation type="submission" date="2020-03" db="EMBL/GenBank/DDBJ databases">
        <title>A high-quality chromosome-level genome assembly of a woody plant with both climbing and erect habits, Rhamnella rubrinervis.</title>
        <authorList>
            <person name="Lu Z."/>
            <person name="Yang Y."/>
            <person name="Zhu X."/>
            <person name="Sun Y."/>
        </authorList>
    </citation>
    <scope>NUCLEOTIDE SEQUENCE</scope>
    <source>
        <strain evidence="9">BYM</strain>
        <tissue evidence="9">Leaf</tissue>
    </source>
</reference>
<dbReference type="PANTHER" id="PTHR33021">
    <property type="entry name" value="BLUE COPPER PROTEIN"/>
    <property type="match status" value="1"/>
</dbReference>
<keyword evidence="5" id="KW-0325">Glycoprotein</keyword>
<keyword evidence="2" id="KW-0479">Metal-binding</keyword>
<feature type="chain" id="PRO_5035475865" description="Phytocyanin domain-containing protein" evidence="7">
    <location>
        <begin position="29"/>
        <end position="271"/>
    </location>
</feature>
<dbReference type="SUPFAM" id="SSF49503">
    <property type="entry name" value="Cupredoxins"/>
    <property type="match status" value="1"/>
</dbReference>
<keyword evidence="3" id="KW-0249">Electron transport</keyword>
<evidence type="ECO:0000256" key="4">
    <source>
        <dbReference type="ARBA" id="ARBA00023008"/>
    </source>
</evidence>
<organism evidence="9 10">
    <name type="scientific">Rhamnella rubrinervis</name>
    <dbReference type="NCBI Taxonomy" id="2594499"/>
    <lineage>
        <taxon>Eukaryota</taxon>
        <taxon>Viridiplantae</taxon>
        <taxon>Streptophyta</taxon>
        <taxon>Embryophyta</taxon>
        <taxon>Tracheophyta</taxon>
        <taxon>Spermatophyta</taxon>
        <taxon>Magnoliopsida</taxon>
        <taxon>eudicotyledons</taxon>
        <taxon>Gunneridae</taxon>
        <taxon>Pentapetalae</taxon>
        <taxon>rosids</taxon>
        <taxon>fabids</taxon>
        <taxon>Rosales</taxon>
        <taxon>Rhamnaceae</taxon>
        <taxon>rhamnoid group</taxon>
        <taxon>Rhamneae</taxon>
        <taxon>Rhamnella</taxon>
    </lineage>
</organism>
<dbReference type="GO" id="GO:0009055">
    <property type="term" value="F:electron transfer activity"/>
    <property type="evidence" value="ECO:0007669"/>
    <property type="project" value="InterPro"/>
</dbReference>
<evidence type="ECO:0000256" key="3">
    <source>
        <dbReference type="ARBA" id="ARBA00022982"/>
    </source>
</evidence>
<accession>A0A8K0E7W2</accession>
<name>A0A8K0E7W2_9ROSA</name>
<evidence type="ECO:0000313" key="10">
    <source>
        <dbReference type="Proteomes" id="UP000796880"/>
    </source>
</evidence>
<dbReference type="Gene3D" id="2.60.40.420">
    <property type="entry name" value="Cupredoxins - blue copper proteins"/>
    <property type="match status" value="1"/>
</dbReference>
<comment type="caution">
    <text evidence="9">The sequence shown here is derived from an EMBL/GenBank/DDBJ whole genome shotgun (WGS) entry which is preliminary data.</text>
</comment>
<feature type="signal peptide" evidence="7">
    <location>
        <begin position="1"/>
        <end position="28"/>
    </location>
</feature>
<keyword evidence="10" id="KW-1185">Reference proteome</keyword>
<dbReference type="EMBL" id="VOIH02000009">
    <property type="protein sequence ID" value="KAF3438382.1"/>
    <property type="molecule type" value="Genomic_DNA"/>
</dbReference>
<keyword evidence="1" id="KW-0813">Transport</keyword>
<dbReference type="Proteomes" id="UP000796880">
    <property type="component" value="Unassembled WGS sequence"/>
</dbReference>
<feature type="region of interest" description="Disordered" evidence="6">
    <location>
        <begin position="132"/>
        <end position="219"/>
    </location>
</feature>
<evidence type="ECO:0000256" key="5">
    <source>
        <dbReference type="ARBA" id="ARBA00023180"/>
    </source>
</evidence>
<dbReference type="AlphaFoldDB" id="A0A8K0E7W2"/>
<keyword evidence="4" id="KW-0186">Copper</keyword>
<feature type="domain" description="Phytocyanin" evidence="8">
    <location>
        <begin position="30"/>
        <end position="128"/>
    </location>
</feature>
<proteinExistence type="predicted"/>
<evidence type="ECO:0000259" key="8">
    <source>
        <dbReference type="PROSITE" id="PS51485"/>
    </source>
</evidence>
<dbReference type="GO" id="GO:0005886">
    <property type="term" value="C:plasma membrane"/>
    <property type="evidence" value="ECO:0007669"/>
    <property type="project" value="TreeGrafter"/>
</dbReference>
<dbReference type="FunFam" id="2.60.40.420:FF:000003">
    <property type="entry name" value="Blue copper"/>
    <property type="match status" value="1"/>
</dbReference>
<dbReference type="OrthoDB" id="1903230at2759"/>
<dbReference type="PANTHER" id="PTHR33021:SF499">
    <property type="entry name" value="OS12G0150500 PROTEIN"/>
    <property type="match status" value="1"/>
</dbReference>
<dbReference type="InterPro" id="IPR008972">
    <property type="entry name" value="Cupredoxin"/>
</dbReference>
<gene>
    <name evidence="9" type="ORF">FNV43_RR21144</name>
</gene>
<dbReference type="Pfam" id="PF02298">
    <property type="entry name" value="Cu_bind_like"/>
    <property type="match status" value="1"/>
</dbReference>
<evidence type="ECO:0000256" key="2">
    <source>
        <dbReference type="ARBA" id="ARBA00022723"/>
    </source>
</evidence>
<sequence length="271" mass="28779">MVGLRPQWAVKAIVVIIITSLLFRCVSAATNHSVGGASGWDLTSNIEGWAAETTFFVGDTLVFSYTPVHDVLEVHQLDFHLCHTVHPIHAFNDGETVIKLSRPGPRYFICGRQGHCSLGLRLAVQVLPQLTEDHGGLSPSSAPASSPSHGGGDQEQRRNKPSAVGPSRHASPPKGDRPHPPSPPPRPATGNNATGPSASHPPKHSERGTPPDRGGSYKGAPPPLCTCGAGELVTSLPFWWIPVITTLVIMASSWSPRELGILFGISHLVIA</sequence>
<evidence type="ECO:0000256" key="7">
    <source>
        <dbReference type="SAM" id="SignalP"/>
    </source>
</evidence>
<dbReference type="PROSITE" id="PS51485">
    <property type="entry name" value="PHYTOCYANIN"/>
    <property type="match status" value="1"/>
</dbReference>
<evidence type="ECO:0000256" key="6">
    <source>
        <dbReference type="SAM" id="MobiDB-lite"/>
    </source>
</evidence>
<dbReference type="InterPro" id="IPR003245">
    <property type="entry name" value="Phytocyanin_dom"/>
</dbReference>
<dbReference type="CDD" id="cd04216">
    <property type="entry name" value="Phytocyanin"/>
    <property type="match status" value="1"/>
</dbReference>
<evidence type="ECO:0000313" key="9">
    <source>
        <dbReference type="EMBL" id="KAF3438382.1"/>
    </source>
</evidence>
<dbReference type="InterPro" id="IPR039391">
    <property type="entry name" value="Phytocyanin-like"/>
</dbReference>
<keyword evidence="7" id="KW-0732">Signal</keyword>
<protein>
    <recommendedName>
        <fullName evidence="8">Phytocyanin domain-containing protein</fullName>
    </recommendedName>
</protein>
<evidence type="ECO:0000256" key="1">
    <source>
        <dbReference type="ARBA" id="ARBA00022448"/>
    </source>
</evidence>
<feature type="compositionally biased region" description="Low complexity" evidence="6">
    <location>
        <begin position="138"/>
        <end position="148"/>
    </location>
</feature>
<dbReference type="GO" id="GO:0046872">
    <property type="term" value="F:metal ion binding"/>
    <property type="evidence" value="ECO:0007669"/>
    <property type="project" value="UniProtKB-KW"/>
</dbReference>